<dbReference type="Proteomes" id="UP000053477">
    <property type="component" value="Unassembled WGS sequence"/>
</dbReference>
<sequence>MVGHFTEIFGIPTDADLAGFGATLENTPGCERVYYGTEVNDSTLGIFVVCWADKAANDAYNSNETTKEFIKNLTAFLEAHPQKEKIFHSYLESSEHPADIFTAPFTEVALCTIKADADAKLFEELFGKYNMEKNRNGELGSWGKDTRNEKRYVITNARQSTEESNAASAAAMETPEGQVMVNMMEKNEFKHTSLKIFERPSGN</sequence>
<dbReference type="Gene3D" id="3.30.70.100">
    <property type="match status" value="1"/>
</dbReference>
<dbReference type="EMBL" id="KQ085957">
    <property type="protein sequence ID" value="KLO13595.1"/>
    <property type="molecule type" value="Genomic_DNA"/>
</dbReference>
<dbReference type="OrthoDB" id="3830579at2759"/>
<evidence type="ECO:0000313" key="1">
    <source>
        <dbReference type="EMBL" id="KLO13595.1"/>
    </source>
</evidence>
<dbReference type="InterPro" id="IPR011008">
    <property type="entry name" value="Dimeric_a/b-barrel"/>
</dbReference>
<gene>
    <name evidence="1" type="ORF">SCHPADRAFT_904054</name>
</gene>
<reference evidence="1 2" key="1">
    <citation type="submission" date="2015-04" db="EMBL/GenBank/DDBJ databases">
        <title>Complete genome sequence of Schizopora paradoxa KUC8140, a cosmopolitan wood degrader in East Asia.</title>
        <authorList>
            <consortium name="DOE Joint Genome Institute"/>
            <person name="Min B."/>
            <person name="Park H."/>
            <person name="Jang Y."/>
            <person name="Kim J.-J."/>
            <person name="Kim K.H."/>
            <person name="Pangilinan J."/>
            <person name="Lipzen A."/>
            <person name="Riley R."/>
            <person name="Grigoriev I.V."/>
            <person name="Spatafora J.W."/>
            <person name="Choi I.-G."/>
        </authorList>
    </citation>
    <scope>NUCLEOTIDE SEQUENCE [LARGE SCALE GENOMIC DNA]</scope>
    <source>
        <strain evidence="1 2">KUC8140</strain>
    </source>
</reference>
<proteinExistence type="predicted"/>
<dbReference type="AlphaFoldDB" id="A0A0H2RNP7"/>
<protein>
    <recommendedName>
        <fullName evidence="3">ABM domain-containing protein</fullName>
    </recommendedName>
</protein>
<evidence type="ECO:0008006" key="3">
    <source>
        <dbReference type="Google" id="ProtNLM"/>
    </source>
</evidence>
<evidence type="ECO:0000313" key="2">
    <source>
        <dbReference type="Proteomes" id="UP000053477"/>
    </source>
</evidence>
<keyword evidence="2" id="KW-1185">Reference proteome</keyword>
<accession>A0A0H2RNP7</accession>
<dbReference type="SUPFAM" id="SSF54909">
    <property type="entry name" value="Dimeric alpha+beta barrel"/>
    <property type="match status" value="1"/>
</dbReference>
<name>A0A0H2RNP7_9AGAM</name>
<organism evidence="1 2">
    <name type="scientific">Schizopora paradoxa</name>
    <dbReference type="NCBI Taxonomy" id="27342"/>
    <lineage>
        <taxon>Eukaryota</taxon>
        <taxon>Fungi</taxon>
        <taxon>Dikarya</taxon>
        <taxon>Basidiomycota</taxon>
        <taxon>Agaricomycotina</taxon>
        <taxon>Agaricomycetes</taxon>
        <taxon>Hymenochaetales</taxon>
        <taxon>Schizoporaceae</taxon>
        <taxon>Schizopora</taxon>
    </lineage>
</organism>
<dbReference type="InParanoid" id="A0A0H2RNP7"/>